<dbReference type="InterPro" id="IPR029069">
    <property type="entry name" value="HotDog_dom_sf"/>
</dbReference>
<dbReference type="Gene3D" id="3.10.129.10">
    <property type="entry name" value="Hotdog Thioesterase"/>
    <property type="match status" value="1"/>
</dbReference>
<keyword evidence="5" id="KW-1185">Reference proteome</keyword>
<name>A0ABP5SMT8_9ACTN</name>
<dbReference type="SUPFAM" id="SSF54637">
    <property type="entry name" value="Thioesterase/thiol ester dehydrase-isomerase"/>
    <property type="match status" value="2"/>
</dbReference>
<dbReference type="Pfam" id="PF01575">
    <property type="entry name" value="MaoC_dehydratas"/>
    <property type="match status" value="1"/>
</dbReference>
<evidence type="ECO:0000313" key="5">
    <source>
        <dbReference type="Proteomes" id="UP001501444"/>
    </source>
</evidence>
<dbReference type="CDD" id="cd03448">
    <property type="entry name" value="HDE_HSD"/>
    <property type="match status" value="1"/>
</dbReference>
<evidence type="ECO:0000259" key="2">
    <source>
        <dbReference type="Pfam" id="PF01575"/>
    </source>
</evidence>
<comment type="caution">
    <text evidence="4">The sequence shown here is derived from an EMBL/GenBank/DDBJ whole genome shotgun (WGS) entry which is preliminary data.</text>
</comment>
<reference evidence="5" key="1">
    <citation type="journal article" date="2019" name="Int. J. Syst. Evol. Microbiol.">
        <title>The Global Catalogue of Microorganisms (GCM) 10K type strain sequencing project: providing services to taxonomists for standard genome sequencing and annotation.</title>
        <authorList>
            <consortium name="The Broad Institute Genomics Platform"/>
            <consortium name="The Broad Institute Genome Sequencing Center for Infectious Disease"/>
            <person name="Wu L."/>
            <person name="Ma J."/>
        </authorList>
    </citation>
    <scope>NUCLEOTIDE SEQUENCE [LARGE SCALE GENOMIC DNA]</scope>
    <source>
        <strain evidence="5">JCM 3272</strain>
    </source>
</reference>
<sequence length="291" mass="30857">MPVDPSRVGTTVGPWTVGWTERDSLLYALAVGAGQQDPLAELAFTTENSEGVTQQVVPSFAVVLGFGKGLPDVGEYDPTRAVHAEQEMVLTGPLPAAGQARVTTTVTDIWDKGRDAIVWTETTLVEAGSDRLLARCRTGAFLGGAGGFGGERGSSPSWELPDRAPDVEVTVSTRPEQALLYRLTGDRNPLHSDPAFAARGGFPRPILHGLCTYGYTARILVNELAGGDAGRLASMRGRFTRPVLPGDDLVIRAWRAEGDSEVFFRTTNSAGEPVLDRGVVGLRPGADGGSR</sequence>
<dbReference type="Proteomes" id="UP001501444">
    <property type="component" value="Unassembled WGS sequence"/>
</dbReference>
<dbReference type="PANTHER" id="PTHR13078:SF56">
    <property type="entry name" value="PEROXISOMAL MULTIFUNCTIONAL ENZYME TYPE 2"/>
    <property type="match status" value="1"/>
</dbReference>
<evidence type="ECO:0000256" key="1">
    <source>
        <dbReference type="ARBA" id="ARBA00005254"/>
    </source>
</evidence>
<organism evidence="4 5">
    <name type="scientific">Dactylosporangium salmoneum</name>
    <dbReference type="NCBI Taxonomy" id="53361"/>
    <lineage>
        <taxon>Bacteria</taxon>
        <taxon>Bacillati</taxon>
        <taxon>Actinomycetota</taxon>
        <taxon>Actinomycetes</taxon>
        <taxon>Micromonosporales</taxon>
        <taxon>Micromonosporaceae</taxon>
        <taxon>Dactylosporangium</taxon>
    </lineage>
</organism>
<gene>
    <name evidence="4" type="primary">htdY</name>
    <name evidence="4" type="ORF">GCM10010170_014500</name>
</gene>
<dbReference type="EMBL" id="BAAARV010000015">
    <property type="protein sequence ID" value="GAA2334870.1"/>
    <property type="molecule type" value="Genomic_DNA"/>
</dbReference>
<evidence type="ECO:0000259" key="3">
    <source>
        <dbReference type="Pfam" id="PF22622"/>
    </source>
</evidence>
<dbReference type="Pfam" id="PF22622">
    <property type="entry name" value="MFE-2_hydrat-2_N"/>
    <property type="match status" value="1"/>
</dbReference>
<evidence type="ECO:0000313" key="4">
    <source>
        <dbReference type="EMBL" id="GAA2334870.1"/>
    </source>
</evidence>
<proteinExistence type="inferred from homology"/>
<comment type="similarity">
    <text evidence="1">Belongs to the enoyl-CoA hydratase/isomerase family.</text>
</comment>
<feature type="domain" description="Peroxisomal multifunctional enzyme type 2-like N-terminal" evidence="3">
    <location>
        <begin position="19"/>
        <end position="143"/>
    </location>
</feature>
<protein>
    <submittedName>
        <fullName evidence="4">3-hydroxyacyl-thioester dehydratase HtdY</fullName>
    </submittedName>
</protein>
<feature type="domain" description="MaoC-like" evidence="2">
    <location>
        <begin position="161"/>
        <end position="260"/>
    </location>
</feature>
<dbReference type="InterPro" id="IPR002539">
    <property type="entry name" value="MaoC-like_dom"/>
</dbReference>
<accession>A0ABP5SMT8</accession>
<dbReference type="InterPro" id="IPR054357">
    <property type="entry name" value="MFE-2_N"/>
</dbReference>
<dbReference type="RefSeq" id="WP_344611463.1">
    <property type="nucleotide sequence ID" value="NZ_BAAARV010000015.1"/>
</dbReference>
<dbReference type="PANTHER" id="PTHR13078">
    <property type="entry name" value="PEROXISOMAL MULTIFUNCTIONAL ENZYME TYPE 2-RELATED"/>
    <property type="match status" value="1"/>
</dbReference>